<name>A0A0R1WAC9_9LACO</name>
<dbReference type="PATRIC" id="fig|1423774.3.peg.1840"/>
<comment type="caution">
    <text evidence="3">The sequence shown here is derived from an EMBL/GenBank/DDBJ whole genome shotgun (WGS) entry which is preliminary data.</text>
</comment>
<evidence type="ECO:0000256" key="1">
    <source>
        <dbReference type="PIRSR" id="PIRSR613078-1"/>
    </source>
</evidence>
<dbReference type="GO" id="GO:0016791">
    <property type="term" value="F:phosphatase activity"/>
    <property type="evidence" value="ECO:0007669"/>
    <property type="project" value="TreeGrafter"/>
</dbReference>
<evidence type="ECO:0008006" key="5">
    <source>
        <dbReference type="Google" id="ProtNLM"/>
    </source>
</evidence>
<dbReference type="InterPro" id="IPR029033">
    <property type="entry name" value="His_PPase_superfam"/>
</dbReference>
<dbReference type="PANTHER" id="PTHR48100">
    <property type="entry name" value="BROAD-SPECIFICITY PHOSPHATASE YOR283W-RELATED"/>
    <property type="match status" value="1"/>
</dbReference>
<dbReference type="InterPro" id="IPR013078">
    <property type="entry name" value="His_Pase_superF_clade-1"/>
</dbReference>
<reference evidence="3 4" key="1">
    <citation type="journal article" date="2015" name="Genome Announc.">
        <title>Expanding the biotechnology potential of lactobacilli through comparative genomics of 213 strains and associated genera.</title>
        <authorList>
            <person name="Sun Z."/>
            <person name="Harris H.M."/>
            <person name="McCann A."/>
            <person name="Guo C."/>
            <person name="Argimon S."/>
            <person name="Zhang W."/>
            <person name="Yang X."/>
            <person name="Jeffery I.B."/>
            <person name="Cooney J.C."/>
            <person name="Kagawa T.F."/>
            <person name="Liu W."/>
            <person name="Song Y."/>
            <person name="Salvetti E."/>
            <person name="Wrobel A."/>
            <person name="Rasinkangas P."/>
            <person name="Parkhill J."/>
            <person name="Rea M.C."/>
            <person name="O'Sullivan O."/>
            <person name="Ritari J."/>
            <person name="Douillard F.P."/>
            <person name="Paul Ross R."/>
            <person name="Yang R."/>
            <person name="Briner A.E."/>
            <person name="Felis G.E."/>
            <person name="de Vos W.M."/>
            <person name="Barrangou R."/>
            <person name="Klaenhammer T.R."/>
            <person name="Caufield P.W."/>
            <person name="Cui Y."/>
            <person name="Zhang H."/>
            <person name="O'Toole P.W."/>
        </authorList>
    </citation>
    <scope>NUCLEOTIDE SEQUENCE [LARGE SCALE GENOMIC DNA]</scope>
    <source>
        <strain evidence="3 4">DSM 16982</strain>
    </source>
</reference>
<evidence type="ECO:0000313" key="4">
    <source>
        <dbReference type="Proteomes" id="UP000051302"/>
    </source>
</evidence>
<dbReference type="AlphaFoldDB" id="A0A0R1WAC9"/>
<dbReference type="SUPFAM" id="SSF53254">
    <property type="entry name" value="Phosphoglycerate mutase-like"/>
    <property type="match status" value="1"/>
</dbReference>
<feature type="active site" description="Tele-phosphohistidine intermediate" evidence="1">
    <location>
        <position position="9"/>
    </location>
</feature>
<dbReference type="CDD" id="cd07067">
    <property type="entry name" value="HP_PGM_like"/>
    <property type="match status" value="1"/>
</dbReference>
<accession>A0A0R1WAC9</accession>
<feature type="binding site" evidence="2">
    <location>
        <begin position="8"/>
        <end position="15"/>
    </location>
    <ligand>
        <name>substrate</name>
    </ligand>
</feature>
<dbReference type="InterPro" id="IPR001345">
    <property type="entry name" value="PG/BPGM_mutase_AS"/>
</dbReference>
<dbReference type="Gene3D" id="3.40.50.1240">
    <property type="entry name" value="Phosphoglycerate mutase-like"/>
    <property type="match status" value="1"/>
</dbReference>
<dbReference type="RefSeq" id="WP_057893054.1">
    <property type="nucleotide sequence ID" value="NZ_AZFV01000036.1"/>
</dbReference>
<dbReference type="SMART" id="SM00855">
    <property type="entry name" value="PGAM"/>
    <property type="match status" value="1"/>
</dbReference>
<keyword evidence="4" id="KW-1185">Reference proteome</keyword>
<evidence type="ECO:0000256" key="2">
    <source>
        <dbReference type="PIRSR" id="PIRSR613078-2"/>
    </source>
</evidence>
<dbReference type="InterPro" id="IPR050275">
    <property type="entry name" value="PGM_Phosphatase"/>
</dbReference>
<dbReference type="EMBL" id="AZFV01000036">
    <property type="protein sequence ID" value="KRM14591.1"/>
    <property type="molecule type" value="Genomic_DNA"/>
</dbReference>
<evidence type="ECO:0000313" key="3">
    <source>
        <dbReference type="EMBL" id="KRM14591.1"/>
    </source>
</evidence>
<dbReference type="STRING" id="1423774.FD31_GL001774"/>
<protein>
    <recommendedName>
        <fullName evidence="5">Phosphoglycerate mutase</fullName>
    </recommendedName>
</protein>
<organism evidence="3 4">
    <name type="scientific">Companilactobacillus nantensis DSM 16982</name>
    <dbReference type="NCBI Taxonomy" id="1423774"/>
    <lineage>
        <taxon>Bacteria</taxon>
        <taxon>Bacillati</taxon>
        <taxon>Bacillota</taxon>
        <taxon>Bacilli</taxon>
        <taxon>Lactobacillales</taxon>
        <taxon>Lactobacillaceae</taxon>
        <taxon>Companilactobacillus</taxon>
    </lineage>
</organism>
<proteinExistence type="predicted"/>
<gene>
    <name evidence="3" type="ORF">FD31_GL001774</name>
</gene>
<dbReference type="Pfam" id="PF00300">
    <property type="entry name" value="His_Phos_1"/>
    <property type="match status" value="1"/>
</dbReference>
<feature type="binding site" evidence="2">
    <location>
        <position position="59"/>
    </location>
    <ligand>
        <name>substrate</name>
    </ligand>
</feature>
<sequence length="202" mass="23096">MVELYIVRHGETDTNHQGKINGSATDLNLNETGKKQVNYLKEHLDINDFDEIYASPLKRAVETAEILNQGVHEIQLDKRLREINYGSWDGLSADEVVNKHPDGFDENGYITKDYIKYAPDGESYPQVWERVQSFIDDMKNKGDEKIMVVCHGFVTRSFVKLVTETPNIEDLVEPANASVSKIRISNASHRTYLAYYGRLENL</sequence>
<feature type="binding site" evidence="2">
    <location>
        <begin position="82"/>
        <end position="85"/>
    </location>
    <ligand>
        <name>substrate</name>
    </ligand>
</feature>
<dbReference type="PROSITE" id="PS00175">
    <property type="entry name" value="PG_MUTASE"/>
    <property type="match status" value="1"/>
</dbReference>
<dbReference type="Proteomes" id="UP000051302">
    <property type="component" value="Unassembled WGS sequence"/>
</dbReference>
<feature type="active site" description="Proton donor/acceptor" evidence="1">
    <location>
        <position position="82"/>
    </location>
</feature>